<gene>
    <name evidence="3" type="ORF">NTJ_06880</name>
</gene>
<feature type="compositionally biased region" description="Polar residues" evidence="1">
    <location>
        <begin position="314"/>
        <end position="326"/>
    </location>
</feature>
<feature type="region of interest" description="Disordered" evidence="1">
    <location>
        <begin position="149"/>
        <end position="327"/>
    </location>
</feature>
<evidence type="ECO:0000313" key="4">
    <source>
        <dbReference type="Proteomes" id="UP001307889"/>
    </source>
</evidence>
<organism evidence="3 4">
    <name type="scientific">Nesidiocoris tenuis</name>
    <dbReference type="NCBI Taxonomy" id="355587"/>
    <lineage>
        <taxon>Eukaryota</taxon>
        <taxon>Metazoa</taxon>
        <taxon>Ecdysozoa</taxon>
        <taxon>Arthropoda</taxon>
        <taxon>Hexapoda</taxon>
        <taxon>Insecta</taxon>
        <taxon>Pterygota</taxon>
        <taxon>Neoptera</taxon>
        <taxon>Paraneoptera</taxon>
        <taxon>Hemiptera</taxon>
        <taxon>Heteroptera</taxon>
        <taxon>Panheteroptera</taxon>
        <taxon>Cimicomorpha</taxon>
        <taxon>Miridae</taxon>
        <taxon>Dicyphina</taxon>
        <taxon>Nesidiocoris</taxon>
    </lineage>
</organism>
<feature type="domain" description="TOG" evidence="2">
    <location>
        <begin position="323"/>
        <end position="555"/>
    </location>
</feature>
<proteinExistence type="predicted"/>
<dbReference type="Proteomes" id="UP001307889">
    <property type="component" value="Chromosome 5"/>
</dbReference>
<dbReference type="SMART" id="SM01349">
    <property type="entry name" value="TOG"/>
    <property type="match status" value="1"/>
</dbReference>
<dbReference type="PANTHER" id="PTHR21567">
    <property type="entry name" value="CLASP"/>
    <property type="match status" value="1"/>
</dbReference>
<evidence type="ECO:0000313" key="3">
    <source>
        <dbReference type="EMBL" id="BES94072.1"/>
    </source>
</evidence>
<feature type="compositionally biased region" description="Polar residues" evidence="1">
    <location>
        <begin position="91"/>
        <end position="100"/>
    </location>
</feature>
<feature type="compositionally biased region" description="Basic and acidic residues" evidence="1">
    <location>
        <begin position="295"/>
        <end position="313"/>
    </location>
</feature>
<accession>A0ABN7AUE4</accession>
<dbReference type="InterPro" id="IPR034085">
    <property type="entry name" value="TOG"/>
</dbReference>
<feature type="compositionally biased region" description="Basic and acidic residues" evidence="1">
    <location>
        <begin position="182"/>
        <end position="203"/>
    </location>
</feature>
<dbReference type="EMBL" id="AP028913">
    <property type="protein sequence ID" value="BES94072.1"/>
    <property type="molecule type" value="Genomic_DNA"/>
</dbReference>
<dbReference type="SUPFAM" id="SSF48371">
    <property type="entry name" value="ARM repeat"/>
    <property type="match status" value="1"/>
</dbReference>
<dbReference type="Pfam" id="PF12348">
    <property type="entry name" value="CLASP_N"/>
    <property type="match status" value="1"/>
</dbReference>
<dbReference type="InterPro" id="IPR011989">
    <property type="entry name" value="ARM-like"/>
</dbReference>
<feature type="region of interest" description="Disordered" evidence="1">
    <location>
        <begin position="89"/>
        <end position="132"/>
    </location>
</feature>
<name>A0ABN7AUE4_9HEMI</name>
<dbReference type="InterPro" id="IPR024395">
    <property type="entry name" value="CLASP_N_dom"/>
</dbReference>
<dbReference type="InterPro" id="IPR016024">
    <property type="entry name" value="ARM-type_fold"/>
</dbReference>
<dbReference type="PANTHER" id="PTHR21567:SF87">
    <property type="entry name" value="CRESCERIN-LIKE PROTEIN CHE-12"/>
    <property type="match status" value="1"/>
</dbReference>
<keyword evidence="4" id="KW-1185">Reference proteome</keyword>
<reference evidence="3 4" key="1">
    <citation type="submission" date="2023-09" db="EMBL/GenBank/DDBJ databases">
        <title>Nesidiocoris tenuis whole genome shotgun sequence.</title>
        <authorList>
            <person name="Shibata T."/>
            <person name="Shimoda M."/>
            <person name="Kobayashi T."/>
            <person name="Uehara T."/>
        </authorList>
    </citation>
    <scope>NUCLEOTIDE SEQUENCE [LARGE SCALE GENOMIC DNA]</scope>
    <source>
        <strain evidence="3 4">Japan</strain>
    </source>
</reference>
<protein>
    <submittedName>
        <fullName evidence="3">Family with sequence similarity 179, member</fullName>
    </submittedName>
</protein>
<feature type="compositionally biased region" description="Polar residues" evidence="1">
    <location>
        <begin position="108"/>
        <end position="125"/>
    </location>
</feature>
<feature type="compositionally biased region" description="Polar residues" evidence="1">
    <location>
        <begin position="168"/>
        <end position="178"/>
    </location>
</feature>
<evidence type="ECO:0000259" key="2">
    <source>
        <dbReference type="SMART" id="SM01349"/>
    </source>
</evidence>
<feature type="compositionally biased region" description="Polar residues" evidence="1">
    <location>
        <begin position="239"/>
        <end position="273"/>
    </location>
</feature>
<sequence>MWFKCCSGNSAVAPTSPSSTIRATVESDNNNSSWGEIIKDKLPSWFPKKDKVVDDKLSLSDSITLIKLPSPTESRSSYNGVKENGFIRSPVINSDASRSEPSLVGRSPHSSPARTRSSHSPSLGSAKSVENGLTASSPSLAAIRNADDADGLNQRGCSSRLGTPGPGSVNSSLISILSQPHLENESIDRGDGRSSRATRRGEDVGEAVGSESGAVTPLVSTSTDRQGAASPPPNPPPNENSAGHSHQTGTPNEPSVGTPSSDMSESSRNTEMTAKSMESLKGVNEEAKPRRRIPQRADAKNRSLRARGFEVKSSENSSLYPQSLQPFDNPRDAITKAVMQLENPEWEVIIQGLQTVVRLVRHHTKDIQGGVTHSFVVPLTKHIKNLRSQVSRGACQCARELFMTLGKHMDSEVEDLAGPLLSRMADTNKFLRGDSCGALEAMVDHASPSKSVASLVSKGAKHQNAVVRGATCRLLLRLCNRLGPEKTLALPKDTRDAILLTGAKFLTEGSLETRKYAKEMFSTLSASHRLNGILADVIPHNIMRNIQKVLTRITA</sequence>
<dbReference type="Gene3D" id="1.25.10.10">
    <property type="entry name" value="Leucine-rich Repeat Variant"/>
    <property type="match status" value="1"/>
</dbReference>
<evidence type="ECO:0000256" key="1">
    <source>
        <dbReference type="SAM" id="MobiDB-lite"/>
    </source>
</evidence>